<evidence type="ECO:0000313" key="3">
    <source>
        <dbReference type="Proteomes" id="UP000233551"/>
    </source>
</evidence>
<name>A0A2I0HSB7_PUNGR</name>
<feature type="signal peptide" evidence="1">
    <location>
        <begin position="1"/>
        <end position="20"/>
    </location>
</feature>
<protein>
    <submittedName>
        <fullName evidence="2">Uncharacterized protein</fullName>
    </submittedName>
</protein>
<reference evidence="2 3" key="1">
    <citation type="submission" date="2017-11" db="EMBL/GenBank/DDBJ databases">
        <title>De-novo sequencing of pomegranate (Punica granatum L.) genome.</title>
        <authorList>
            <person name="Akparov Z."/>
            <person name="Amiraslanov A."/>
            <person name="Hajiyeva S."/>
            <person name="Abbasov M."/>
            <person name="Kaur K."/>
            <person name="Hamwieh A."/>
            <person name="Solovyev V."/>
            <person name="Salamov A."/>
            <person name="Braich B."/>
            <person name="Kosarev P."/>
            <person name="Mahmoud A."/>
            <person name="Hajiyev E."/>
            <person name="Babayeva S."/>
            <person name="Izzatullayeva V."/>
            <person name="Mammadov A."/>
            <person name="Mammadov A."/>
            <person name="Sharifova S."/>
            <person name="Ojaghi J."/>
            <person name="Eynullazada K."/>
            <person name="Bayramov B."/>
            <person name="Abdulazimova A."/>
            <person name="Shahmuradov I."/>
        </authorList>
    </citation>
    <scope>NUCLEOTIDE SEQUENCE [LARGE SCALE GENOMIC DNA]</scope>
    <source>
        <strain evidence="3">cv. AG2017</strain>
        <tissue evidence="2">Leaf</tissue>
    </source>
</reference>
<keyword evidence="3" id="KW-1185">Reference proteome</keyword>
<organism evidence="2 3">
    <name type="scientific">Punica granatum</name>
    <name type="common">Pomegranate</name>
    <dbReference type="NCBI Taxonomy" id="22663"/>
    <lineage>
        <taxon>Eukaryota</taxon>
        <taxon>Viridiplantae</taxon>
        <taxon>Streptophyta</taxon>
        <taxon>Embryophyta</taxon>
        <taxon>Tracheophyta</taxon>
        <taxon>Spermatophyta</taxon>
        <taxon>Magnoliopsida</taxon>
        <taxon>eudicotyledons</taxon>
        <taxon>Gunneridae</taxon>
        <taxon>Pentapetalae</taxon>
        <taxon>rosids</taxon>
        <taxon>malvids</taxon>
        <taxon>Myrtales</taxon>
        <taxon>Lythraceae</taxon>
        <taxon>Punica</taxon>
    </lineage>
</organism>
<dbReference type="Proteomes" id="UP000233551">
    <property type="component" value="Unassembled WGS sequence"/>
</dbReference>
<keyword evidence="1" id="KW-0732">Signal</keyword>
<proteinExistence type="predicted"/>
<gene>
    <name evidence="2" type="ORF">CRG98_045003</name>
</gene>
<dbReference type="AlphaFoldDB" id="A0A2I0HSB7"/>
<comment type="caution">
    <text evidence="2">The sequence shown here is derived from an EMBL/GenBank/DDBJ whole genome shotgun (WGS) entry which is preliminary data.</text>
</comment>
<sequence length="133" mass="14870">MVKFCFFALITLLSVHLALSADPPQISPSLAPKLAATPFPPSPLRSPPPCWLPLQSMRFMARSHPRRRCLPRMRLLPLPRPHPPPLYLNLRVNEGPPPRSLTSFVDTSDHGGGVGAAIRIDRELWQPKTLLLF</sequence>
<dbReference type="EMBL" id="PGOL01005811">
    <property type="protein sequence ID" value="PKI34609.1"/>
    <property type="molecule type" value="Genomic_DNA"/>
</dbReference>
<evidence type="ECO:0000313" key="2">
    <source>
        <dbReference type="EMBL" id="PKI34609.1"/>
    </source>
</evidence>
<feature type="chain" id="PRO_5014184910" evidence="1">
    <location>
        <begin position="21"/>
        <end position="133"/>
    </location>
</feature>
<accession>A0A2I0HSB7</accession>
<evidence type="ECO:0000256" key="1">
    <source>
        <dbReference type="SAM" id="SignalP"/>
    </source>
</evidence>